<keyword evidence="4" id="KW-1185">Reference proteome</keyword>
<dbReference type="SUPFAM" id="SSF54695">
    <property type="entry name" value="POZ domain"/>
    <property type="match status" value="1"/>
</dbReference>
<dbReference type="SMART" id="SM00225">
    <property type="entry name" value="BTB"/>
    <property type="match status" value="1"/>
</dbReference>
<proteinExistence type="predicted"/>
<dbReference type="PROSITE" id="PS50097">
    <property type="entry name" value="BTB"/>
    <property type="match status" value="1"/>
</dbReference>
<feature type="region of interest" description="Disordered" evidence="1">
    <location>
        <begin position="1"/>
        <end position="25"/>
    </location>
</feature>
<reference evidence="3" key="1">
    <citation type="journal article" date="2020" name="Cell">
        <title>Large-Scale Comparative Analyses of Tick Genomes Elucidate Their Genetic Diversity and Vector Capacities.</title>
        <authorList>
            <consortium name="Tick Genome and Microbiome Consortium (TIGMIC)"/>
            <person name="Jia N."/>
            <person name="Wang J."/>
            <person name="Shi W."/>
            <person name="Du L."/>
            <person name="Sun Y."/>
            <person name="Zhan W."/>
            <person name="Jiang J.F."/>
            <person name="Wang Q."/>
            <person name="Zhang B."/>
            <person name="Ji P."/>
            <person name="Bell-Sakyi L."/>
            <person name="Cui X.M."/>
            <person name="Yuan T.T."/>
            <person name="Jiang B.G."/>
            <person name="Yang W.F."/>
            <person name="Lam T.T."/>
            <person name="Chang Q.C."/>
            <person name="Ding S.J."/>
            <person name="Wang X.J."/>
            <person name="Zhu J.G."/>
            <person name="Ruan X.D."/>
            <person name="Zhao L."/>
            <person name="Wei J.T."/>
            <person name="Ye R.Z."/>
            <person name="Que T.C."/>
            <person name="Du C.H."/>
            <person name="Zhou Y.H."/>
            <person name="Cheng J.X."/>
            <person name="Dai P.F."/>
            <person name="Guo W.B."/>
            <person name="Han X.H."/>
            <person name="Huang E.J."/>
            <person name="Li L.F."/>
            <person name="Wei W."/>
            <person name="Gao Y.C."/>
            <person name="Liu J.Z."/>
            <person name="Shao H.Z."/>
            <person name="Wang X."/>
            <person name="Wang C.C."/>
            <person name="Yang T.C."/>
            <person name="Huo Q.B."/>
            <person name="Li W."/>
            <person name="Chen H.Y."/>
            <person name="Chen S.E."/>
            <person name="Zhou L.G."/>
            <person name="Ni X.B."/>
            <person name="Tian J.H."/>
            <person name="Sheng Y."/>
            <person name="Liu T."/>
            <person name="Pan Y.S."/>
            <person name="Xia L.Y."/>
            <person name="Li J."/>
            <person name="Zhao F."/>
            <person name="Cao W.C."/>
        </authorList>
    </citation>
    <scope>NUCLEOTIDE SEQUENCE</scope>
    <source>
        <strain evidence="3">Rsan-2018</strain>
    </source>
</reference>
<dbReference type="VEuPathDB" id="VectorBase:RSAN_035685"/>
<organism evidence="3 4">
    <name type="scientific">Rhipicephalus sanguineus</name>
    <name type="common">Brown dog tick</name>
    <name type="synonym">Ixodes sanguineus</name>
    <dbReference type="NCBI Taxonomy" id="34632"/>
    <lineage>
        <taxon>Eukaryota</taxon>
        <taxon>Metazoa</taxon>
        <taxon>Ecdysozoa</taxon>
        <taxon>Arthropoda</taxon>
        <taxon>Chelicerata</taxon>
        <taxon>Arachnida</taxon>
        <taxon>Acari</taxon>
        <taxon>Parasitiformes</taxon>
        <taxon>Ixodida</taxon>
        <taxon>Ixodoidea</taxon>
        <taxon>Ixodidae</taxon>
        <taxon>Rhipicephalinae</taxon>
        <taxon>Rhipicephalus</taxon>
        <taxon>Rhipicephalus</taxon>
    </lineage>
</organism>
<dbReference type="PANTHER" id="PTHR24413">
    <property type="entry name" value="SPECKLE-TYPE POZ PROTEIN"/>
    <property type="match status" value="1"/>
</dbReference>
<accession>A0A9D4QG36</accession>
<dbReference type="InterPro" id="IPR008974">
    <property type="entry name" value="TRAF-like"/>
</dbReference>
<dbReference type="AlphaFoldDB" id="A0A9D4QG36"/>
<dbReference type="Gene3D" id="3.30.710.10">
    <property type="entry name" value="Potassium Channel Kv1.1, Chain A"/>
    <property type="match status" value="1"/>
</dbReference>
<dbReference type="InterPro" id="IPR011333">
    <property type="entry name" value="SKP1/BTB/POZ_sf"/>
</dbReference>
<feature type="domain" description="BTB" evidence="2">
    <location>
        <begin position="338"/>
        <end position="393"/>
    </location>
</feature>
<evidence type="ECO:0000313" key="3">
    <source>
        <dbReference type="EMBL" id="KAH7976429.1"/>
    </source>
</evidence>
<dbReference type="SUPFAM" id="SSF49599">
    <property type="entry name" value="TRAF domain-like"/>
    <property type="match status" value="2"/>
</dbReference>
<feature type="compositionally biased region" description="Polar residues" evidence="1">
    <location>
        <begin position="16"/>
        <end position="25"/>
    </location>
</feature>
<sequence length="459" mass="51588">MNRGRCLESSPLPSRATASSDASPESTSMAVVPCLLTPSLQGEVNAPMAENWCCAQAKVVELLYTRTINHTKCSTFSVRSNSDLKGSLKVNANRLDVDNKNNLPLYLLLVSREDSEFFFKLDSSSNVSREEAKITNSHGAFHFLPEKNSSFEKLIGTCIVLDKASELLPDDKLTIYFEVNVLENANLSEPSSVVRFKVPECRLSNDHRNFSEGHPLSERQSTMFEYETEEKRLVSSNKSEFHAMLKCSILNANREEIEIVESHEAFLFIPENDWGFEKFLPMTTLLDKTNPEDKLTIYCEVRFFASSTNISGNFSQVKIAGWRFSEDFGIHCESRQLRGVIVSANGQHFQAAHKVILSVTPPVLAVMFENEMKAKQSQVEIADMNHEALHEMLIVYTGQARNLDSMTGDLLVAADKYTLERLKITREQDLRLRLSAETTAEVLVLADAHDADPLNVPCY</sequence>
<dbReference type="Gene3D" id="2.60.210.10">
    <property type="entry name" value="Apoptosis, Tumor Necrosis Factor Receptor Associated Protein 2, Chain A"/>
    <property type="match status" value="2"/>
</dbReference>
<evidence type="ECO:0000313" key="4">
    <source>
        <dbReference type="Proteomes" id="UP000821837"/>
    </source>
</evidence>
<protein>
    <recommendedName>
        <fullName evidence="2">BTB domain-containing protein</fullName>
    </recommendedName>
</protein>
<comment type="caution">
    <text evidence="3">The sequence shown here is derived from an EMBL/GenBank/DDBJ whole genome shotgun (WGS) entry which is preliminary data.</text>
</comment>
<evidence type="ECO:0000259" key="2">
    <source>
        <dbReference type="PROSITE" id="PS50097"/>
    </source>
</evidence>
<reference evidence="3" key="2">
    <citation type="submission" date="2021-09" db="EMBL/GenBank/DDBJ databases">
        <authorList>
            <person name="Jia N."/>
            <person name="Wang J."/>
            <person name="Shi W."/>
            <person name="Du L."/>
            <person name="Sun Y."/>
            <person name="Zhan W."/>
            <person name="Jiang J."/>
            <person name="Wang Q."/>
            <person name="Zhang B."/>
            <person name="Ji P."/>
            <person name="Sakyi L.B."/>
            <person name="Cui X."/>
            <person name="Yuan T."/>
            <person name="Jiang B."/>
            <person name="Yang W."/>
            <person name="Lam T.T.-Y."/>
            <person name="Chang Q."/>
            <person name="Ding S."/>
            <person name="Wang X."/>
            <person name="Zhu J."/>
            <person name="Ruan X."/>
            <person name="Zhao L."/>
            <person name="Wei J."/>
            <person name="Que T."/>
            <person name="Du C."/>
            <person name="Cheng J."/>
            <person name="Dai P."/>
            <person name="Han X."/>
            <person name="Huang E."/>
            <person name="Gao Y."/>
            <person name="Liu J."/>
            <person name="Shao H."/>
            <person name="Ye R."/>
            <person name="Li L."/>
            <person name="Wei W."/>
            <person name="Wang X."/>
            <person name="Wang C."/>
            <person name="Huo Q."/>
            <person name="Li W."/>
            <person name="Guo W."/>
            <person name="Chen H."/>
            <person name="Chen S."/>
            <person name="Zhou L."/>
            <person name="Zhou L."/>
            <person name="Ni X."/>
            <person name="Tian J."/>
            <person name="Zhou Y."/>
            <person name="Sheng Y."/>
            <person name="Liu T."/>
            <person name="Pan Y."/>
            <person name="Xia L."/>
            <person name="Li J."/>
            <person name="Zhao F."/>
            <person name="Cao W."/>
        </authorList>
    </citation>
    <scope>NUCLEOTIDE SEQUENCE</scope>
    <source>
        <strain evidence="3">Rsan-2018</strain>
        <tissue evidence="3">Larvae</tissue>
    </source>
</reference>
<dbReference type="EMBL" id="JABSTV010001246">
    <property type="protein sequence ID" value="KAH7976429.1"/>
    <property type="molecule type" value="Genomic_DNA"/>
</dbReference>
<evidence type="ECO:0000256" key="1">
    <source>
        <dbReference type="SAM" id="MobiDB-lite"/>
    </source>
</evidence>
<gene>
    <name evidence="3" type="ORF">HPB52_013836</name>
</gene>
<dbReference type="Proteomes" id="UP000821837">
    <property type="component" value="Chromosome 10"/>
</dbReference>
<name>A0A9D4QG36_RHISA</name>
<dbReference type="InterPro" id="IPR000210">
    <property type="entry name" value="BTB/POZ_dom"/>
</dbReference>
<dbReference type="Pfam" id="PF00651">
    <property type="entry name" value="BTB"/>
    <property type="match status" value="1"/>
</dbReference>